<organism evidence="10">
    <name type="scientific">marine metagenome</name>
    <dbReference type="NCBI Taxonomy" id="408172"/>
    <lineage>
        <taxon>unclassified sequences</taxon>
        <taxon>metagenomes</taxon>
        <taxon>ecological metagenomes</taxon>
    </lineage>
</organism>
<dbReference type="PROSITE" id="PS50042">
    <property type="entry name" value="CNMP_BINDING_3"/>
    <property type="match status" value="1"/>
</dbReference>
<comment type="subcellular location">
    <subcellularLocation>
        <location evidence="1">Membrane</location>
        <topology evidence="1">Multi-pass membrane protein</topology>
    </subcellularLocation>
</comment>
<dbReference type="GO" id="GO:0016020">
    <property type="term" value="C:membrane"/>
    <property type="evidence" value="ECO:0007669"/>
    <property type="project" value="UniProtKB-SubCell"/>
</dbReference>
<dbReference type="InterPro" id="IPR018488">
    <property type="entry name" value="cNMP-bd_CS"/>
</dbReference>
<feature type="non-terminal residue" evidence="10">
    <location>
        <position position="1"/>
    </location>
</feature>
<dbReference type="PANTHER" id="PTHR45638">
    <property type="entry name" value="CYCLIC NUCLEOTIDE-GATED CATION CHANNEL SUBUNIT A"/>
    <property type="match status" value="1"/>
</dbReference>
<evidence type="ECO:0000256" key="8">
    <source>
        <dbReference type="ARBA" id="ARBA00023303"/>
    </source>
</evidence>
<evidence type="ECO:0000256" key="6">
    <source>
        <dbReference type="ARBA" id="ARBA00023136"/>
    </source>
</evidence>
<dbReference type="InterPro" id="IPR018490">
    <property type="entry name" value="cNMP-bd_dom_sf"/>
</dbReference>
<dbReference type="PRINTS" id="PR00103">
    <property type="entry name" value="CAMPKINASE"/>
</dbReference>
<accession>A0A382W0J0</accession>
<sequence length="264" mass="29165">AQRRLGIVGPLSHRLSERMELLSTTLAVLATVRNKGISDLRTLVGDQPATKLCELLDTRIQKAKSSLDALHAQYPDYAAKLQTRYLKQVALRRERIEYDRLHDGSIIGTEVYANLELGIETRESELGKRPKLDLGLDPLALVSKVPLFQSLSPDKIRSIASLLKPELVIPGEVICRRGDVGNSMYFVSSGAIAVQLLEGSVMLGSGDFFGEIALVKHTTRTANVVAESFSDLLTLERVDFEKLLNASPDLKRTIEKAAEERMPD</sequence>
<dbReference type="InterPro" id="IPR014710">
    <property type="entry name" value="RmlC-like_jellyroll"/>
</dbReference>
<protein>
    <recommendedName>
        <fullName evidence="9">Cyclic nucleotide-binding domain-containing protein</fullName>
    </recommendedName>
</protein>
<gene>
    <name evidence="10" type="ORF">METZ01_LOCUS405127</name>
</gene>
<keyword evidence="7" id="KW-1071">Ligand-gated ion channel</keyword>
<keyword evidence="4" id="KW-1133">Transmembrane helix</keyword>
<keyword evidence="5" id="KW-0406">Ion transport</keyword>
<evidence type="ECO:0000256" key="1">
    <source>
        <dbReference type="ARBA" id="ARBA00004141"/>
    </source>
</evidence>
<keyword evidence="6" id="KW-0472">Membrane</keyword>
<evidence type="ECO:0000313" key="10">
    <source>
        <dbReference type="EMBL" id="SVD52273.1"/>
    </source>
</evidence>
<evidence type="ECO:0000256" key="2">
    <source>
        <dbReference type="ARBA" id="ARBA00022448"/>
    </source>
</evidence>
<evidence type="ECO:0000256" key="4">
    <source>
        <dbReference type="ARBA" id="ARBA00022989"/>
    </source>
</evidence>
<dbReference type="PROSITE" id="PS00889">
    <property type="entry name" value="CNMP_BINDING_2"/>
    <property type="match status" value="1"/>
</dbReference>
<proteinExistence type="predicted"/>
<evidence type="ECO:0000256" key="3">
    <source>
        <dbReference type="ARBA" id="ARBA00022692"/>
    </source>
</evidence>
<dbReference type="GO" id="GO:0005221">
    <property type="term" value="F:intracellularly cyclic nucleotide-activated monoatomic cation channel activity"/>
    <property type="evidence" value="ECO:0007669"/>
    <property type="project" value="InterPro"/>
</dbReference>
<dbReference type="GO" id="GO:0044877">
    <property type="term" value="F:protein-containing complex binding"/>
    <property type="evidence" value="ECO:0007669"/>
    <property type="project" value="TreeGrafter"/>
</dbReference>
<keyword evidence="8" id="KW-0407">Ion channel</keyword>
<feature type="domain" description="Cyclic nucleotide-binding" evidence="9">
    <location>
        <begin position="147"/>
        <end position="261"/>
    </location>
</feature>
<dbReference type="PROSITE" id="PS00888">
    <property type="entry name" value="CNMP_BINDING_1"/>
    <property type="match status" value="1"/>
</dbReference>
<dbReference type="Gene3D" id="2.60.120.10">
    <property type="entry name" value="Jelly Rolls"/>
    <property type="match status" value="1"/>
</dbReference>
<dbReference type="Pfam" id="PF00027">
    <property type="entry name" value="cNMP_binding"/>
    <property type="match status" value="1"/>
</dbReference>
<dbReference type="InterPro" id="IPR050866">
    <property type="entry name" value="CNG_cation_channel"/>
</dbReference>
<dbReference type="EMBL" id="UINC01156065">
    <property type="protein sequence ID" value="SVD52273.1"/>
    <property type="molecule type" value="Genomic_DNA"/>
</dbReference>
<reference evidence="10" key="1">
    <citation type="submission" date="2018-05" db="EMBL/GenBank/DDBJ databases">
        <authorList>
            <person name="Lanie J.A."/>
            <person name="Ng W.-L."/>
            <person name="Kazmierczak K.M."/>
            <person name="Andrzejewski T.M."/>
            <person name="Davidsen T.M."/>
            <person name="Wayne K.J."/>
            <person name="Tettelin H."/>
            <person name="Glass J.I."/>
            <person name="Rusch D."/>
            <person name="Podicherti R."/>
            <person name="Tsui H.-C.T."/>
            <person name="Winkler M.E."/>
        </authorList>
    </citation>
    <scope>NUCLEOTIDE SEQUENCE</scope>
</reference>
<keyword evidence="2" id="KW-0813">Transport</keyword>
<dbReference type="PANTHER" id="PTHR45638:SF11">
    <property type="entry name" value="CYCLIC NUCLEOTIDE-GATED CATION CHANNEL SUBUNIT A"/>
    <property type="match status" value="1"/>
</dbReference>
<dbReference type="CDD" id="cd00038">
    <property type="entry name" value="CAP_ED"/>
    <property type="match status" value="1"/>
</dbReference>
<name>A0A382W0J0_9ZZZZ</name>
<evidence type="ECO:0000256" key="7">
    <source>
        <dbReference type="ARBA" id="ARBA00023286"/>
    </source>
</evidence>
<dbReference type="AlphaFoldDB" id="A0A382W0J0"/>
<dbReference type="SMART" id="SM00100">
    <property type="entry name" value="cNMP"/>
    <property type="match status" value="1"/>
</dbReference>
<dbReference type="SUPFAM" id="SSF51206">
    <property type="entry name" value="cAMP-binding domain-like"/>
    <property type="match status" value="1"/>
</dbReference>
<keyword evidence="3" id="KW-0812">Transmembrane</keyword>
<evidence type="ECO:0000259" key="9">
    <source>
        <dbReference type="PROSITE" id="PS50042"/>
    </source>
</evidence>
<dbReference type="InterPro" id="IPR000595">
    <property type="entry name" value="cNMP-bd_dom"/>
</dbReference>
<evidence type="ECO:0000256" key="5">
    <source>
        <dbReference type="ARBA" id="ARBA00023065"/>
    </source>
</evidence>